<protein>
    <submittedName>
        <fullName evidence="2">Type II toxin-antitoxin system RelE/ParE family toxin</fullName>
    </submittedName>
</protein>
<evidence type="ECO:0000313" key="3">
    <source>
        <dbReference type="Proteomes" id="UP000240527"/>
    </source>
</evidence>
<keyword evidence="3" id="KW-1185">Reference proteome</keyword>
<dbReference type="RefSeq" id="WP_013078130.1">
    <property type="nucleotide sequence ID" value="NZ_CP027850.1"/>
</dbReference>
<name>A0ABM6TDR1_9CAUL</name>
<evidence type="ECO:0000256" key="1">
    <source>
        <dbReference type="ARBA" id="ARBA00022649"/>
    </source>
</evidence>
<reference evidence="2 3" key="1">
    <citation type="journal article" date="2015" name="Biotechnol. Bioeng.">
        <title>Genome sequence and phenotypic characterization of Caulobacter segnis.</title>
        <authorList>
            <person name="Patel S."/>
            <person name="Fletcher B."/>
            <person name="Scott D.C."/>
            <person name="Ely B."/>
        </authorList>
    </citation>
    <scope>NUCLEOTIDE SEQUENCE [LARGE SCALE GENOMIC DNA]</scope>
    <source>
        <strain evidence="2 3">TK0059</strain>
    </source>
</reference>
<organism evidence="2 3">
    <name type="scientific">Caulobacter segnis</name>
    <dbReference type="NCBI Taxonomy" id="88688"/>
    <lineage>
        <taxon>Bacteria</taxon>
        <taxon>Pseudomonadati</taxon>
        <taxon>Pseudomonadota</taxon>
        <taxon>Alphaproteobacteria</taxon>
        <taxon>Caulobacterales</taxon>
        <taxon>Caulobacteraceae</taxon>
        <taxon>Caulobacter</taxon>
    </lineage>
</organism>
<dbReference type="Pfam" id="PF05016">
    <property type="entry name" value="ParE_toxin"/>
    <property type="match status" value="1"/>
</dbReference>
<dbReference type="InterPro" id="IPR007712">
    <property type="entry name" value="RelE/ParE_toxin"/>
</dbReference>
<sequence length="92" mass="10487">MRRVEISADAQKGIRYLRRWLAERSPNASKRAAETILVAARSLADFHGRGRLALEGIRELPVSFGSAGYVLQYFVESDRVVISRVFHSLERR</sequence>
<proteinExistence type="predicted"/>
<dbReference type="InterPro" id="IPR035093">
    <property type="entry name" value="RelE/ParE_toxin_dom_sf"/>
</dbReference>
<accession>A0ABM6TDR1</accession>
<dbReference type="Gene3D" id="3.30.2310.20">
    <property type="entry name" value="RelE-like"/>
    <property type="match status" value="1"/>
</dbReference>
<evidence type="ECO:0000313" key="2">
    <source>
        <dbReference type="EMBL" id="AVQ01257.1"/>
    </source>
</evidence>
<gene>
    <name evidence="2" type="ORF">B7G68_04905</name>
</gene>
<dbReference type="Proteomes" id="UP000240527">
    <property type="component" value="Chromosome"/>
</dbReference>
<dbReference type="EMBL" id="CP027850">
    <property type="protein sequence ID" value="AVQ01257.1"/>
    <property type="molecule type" value="Genomic_DNA"/>
</dbReference>
<keyword evidence="1" id="KW-1277">Toxin-antitoxin system</keyword>